<evidence type="ECO:0000313" key="3">
    <source>
        <dbReference type="Proteomes" id="UP000095087"/>
    </source>
</evidence>
<sequence length="105" mass="11382">MHRLSRALGVILLLFAMVALVVDGTKSLGAGGDIVITPLAQQWQDLAPESYAGSQSWVNETAGPGFWELAALPILGLPAWAIFGVLGIFLYWLGQKREKTEVFIN</sequence>
<dbReference type="RefSeq" id="WP_069094406.1">
    <property type="nucleotide sequence ID" value="NZ_MASI01000002.1"/>
</dbReference>
<name>A0A1E2S043_9HYPH</name>
<dbReference type="OrthoDB" id="8139648at2"/>
<reference evidence="2 3" key="1">
    <citation type="submission" date="2016-07" db="EMBL/GenBank/DDBJ databases">
        <title>Draft genome sequence of Methyloligella halotolerans C2T (VKM B-2706T=CCUG 61687T=DSM 25045T), a halotolerant polyhydroxybutyrate accumulating methylotroph.</title>
        <authorList>
            <person name="Vasilenko O.V."/>
            <person name="Doronina N.V."/>
            <person name="Poroshina M.N."/>
            <person name="Tarlachkov S.V."/>
            <person name="Trotsenko Y.A."/>
        </authorList>
    </citation>
    <scope>NUCLEOTIDE SEQUENCE [LARGE SCALE GENOMIC DNA]</scope>
    <source>
        <strain evidence="2 3">VKM B-2706</strain>
    </source>
</reference>
<feature type="transmembrane region" description="Helical" evidence="1">
    <location>
        <begin position="70"/>
        <end position="93"/>
    </location>
</feature>
<keyword evidence="1" id="KW-0812">Transmembrane</keyword>
<organism evidence="2 3">
    <name type="scientific">Methyloligella halotolerans</name>
    <dbReference type="NCBI Taxonomy" id="1177755"/>
    <lineage>
        <taxon>Bacteria</taxon>
        <taxon>Pseudomonadati</taxon>
        <taxon>Pseudomonadota</taxon>
        <taxon>Alphaproteobacteria</taxon>
        <taxon>Hyphomicrobiales</taxon>
        <taxon>Hyphomicrobiaceae</taxon>
        <taxon>Methyloligella</taxon>
    </lineage>
</organism>
<dbReference type="EMBL" id="MASI01000002">
    <property type="protein sequence ID" value="ODA67841.1"/>
    <property type="molecule type" value="Genomic_DNA"/>
</dbReference>
<gene>
    <name evidence="2" type="ORF">A7A08_01007</name>
</gene>
<dbReference type="Proteomes" id="UP000095087">
    <property type="component" value="Unassembled WGS sequence"/>
</dbReference>
<keyword evidence="1" id="KW-0472">Membrane</keyword>
<dbReference type="AlphaFoldDB" id="A0A1E2S043"/>
<accession>A0A1E2S043</accession>
<evidence type="ECO:0000313" key="2">
    <source>
        <dbReference type="EMBL" id="ODA67841.1"/>
    </source>
</evidence>
<comment type="caution">
    <text evidence="2">The sequence shown here is derived from an EMBL/GenBank/DDBJ whole genome shotgun (WGS) entry which is preliminary data.</text>
</comment>
<proteinExistence type="predicted"/>
<keyword evidence="3" id="KW-1185">Reference proteome</keyword>
<keyword evidence="1" id="KW-1133">Transmembrane helix</keyword>
<protein>
    <submittedName>
        <fullName evidence="2">Uncharacterized protein</fullName>
    </submittedName>
</protein>
<evidence type="ECO:0000256" key="1">
    <source>
        <dbReference type="SAM" id="Phobius"/>
    </source>
</evidence>